<dbReference type="GO" id="GO:0006612">
    <property type="term" value="P:protein targeting to membrane"/>
    <property type="evidence" value="ECO:0007669"/>
    <property type="project" value="TreeGrafter"/>
</dbReference>
<dbReference type="GO" id="GO:0031211">
    <property type="term" value="C:endoplasmic reticulum palmitoyltransferase complex"/>
    <property type="evidence" value="ECO:0007669"/>
    <property type="project" value="TreeGrafter"/>
</dbReference>
<dbReference type="HOGENOM" id="CLU_087349_0_0_1"/>
<accession>A5DJB8</accession>
<dbReference type="KEGG" id="pgu:PGUG_03369"/>
<evidence type="ECO:0000259" key="7">
    <source>
        <dbReference type="Pfam" id="PF10256"/>
    </source>
</evidence>
<dbReference type="PANTHER" id="PTHR13254:SF0">
    <property type="entry name" value="GOLGIN SUBFAMILY A MEMBER 7_ERF4 DOMAIN-CONTAINING PROTEIN"/>
    <property type="match status" value="1"/>
</dbReference>
<dbReference type="EMBL" id="CH408158">
    <property type="protein sequence ID" value="EDK39271.2"/>
    <property type="molecule type" value="Genomic_DNA"/>
</dbReference>
<evidence type="ECO:0000256" key="4">
    <source>
        <dbReference type="ARBA" id="ARBA00018463"/>
    </source>
</evidence>
<dbReference type="FunCoup" id="A5DJB8">
    <property type="interactions" value="55"/>
</dbReference>
<keyword evidence="9" id="KW-1185">Reference proteome</keyword>
<dbReference type="VEuPathDB" id="FungiDB:PGUG_03369"/>
<dbReference type="InterPro" id="IPR019383">
    <property type="entry name" value="Golgin_A_7/ERF4"/>
</dbReference>
<evidence type="ECO:0000256" key="2">
    <source>
        <dbReference type="ARBA" id="ARBA00007732"/>
    </source>
</evidence>
<sequence>MSHQQASNHNESGVEKSISTDVPEPLQFFNYHEYLADPDEPINIKLVVNHFPDFDHDLPEKKPPFEGSDAPSGNCRIVRIPRVYHTIQDSDIIPQFSPAVPGTEDAALTDNNKNFTPRGQFDGSVFGVTSVTPLVPGLLSEQEFIEIVTKINGLLFAALNPFGWENVVESILDIVTFTVYSKIRKNRHERRKLQELEDYVTTTNEYLKTLNPDLVLISPRRCGYLSVSQSYSFCL</sequence>
<organism evidence="8 9">
    <name type="scientific">Meyerozyma guilliermondii (strain ATCC 6260 / CBS 566 / DSM 6381 / JCM 1539 / NBRC 10279 / NRRL Y-324)</name>
    <name type="common">Yeast</name>
    <name type="synonym">Candida guilliermondii</name>
    <dbReference type="NCBI Taxonomy" id="294746"/>
    <lineage>
        <taxon>Eukaryota</taxon>
        <taxon>Fungi</taxon>
        <taxon>Dikarya</taxon>
        <taxon>Ascomycota</taxon>
        <taxon>Saccharomycotina</taxon>
        <taxon>Pichiomycetes</taxon>
        <taxon>Debaryomycetaceae</taxon>
        <taxon>Meyerozyma</taxon>
    </lineage>
</organism>
<comment type="subcellular location">
    <subcellularLocation>
        <location evidence="1">Endoplasmic reticulum membrane</location>
        <topology evidence="1">Peripheral membrane protein</topology>
    </subcellularLocation>
</comment>
<evidence type="ECO:0000256" key="1">
    <source>
        <dbReference type="ARBA" id="ARBA00004406"/>
    </source>
</evidence>
<dbReference type="AlphaFoldDB" id="A5DJB8"/>
<gene>
    <name evidence="8" type="ORF">PGUG_03369</name>
</gene>
<keyword evidence="6" id="KW-0472">Membrane</keyword>
<dbReference type="OrthoDB" id="5377273at2759"/>
<dbReference type="GeneID" id="5126119"/>
<dbReference type="Proteomes" id="UP000001997">
    <property type="component" value="Unassembled WGS sequence"/>
</dbReference>
<dbReference type="Pfam" id="PF10256">
    <property type="entry name" value="Erf4"/>
    <property type="match status" value="1"/>
</dbReference>
<dbReference type="eggNOG" id="ENOG502S30T">
    <property type="taxonomic scope" value="Eukaryota"/>
</dbReference>
<reference evidence="8 9" key="1">
    <citation type="journal article" date="2009" name="Nature">
        <title>Evolution of pathogenicity and sexual reproduction in eight Candida genomes.</title>
        <authorList>
            <person name="Butler G."/>
            <person name="Rasmussen M.D."/>
            <person name="Lin M.F."/>
            <person name="Santos M.A."/>
            <person name="Sakthikumar S."/>
            <person name="Munro C.A."/>
            <person name="Rheinbay E."/>
            <person name="Grabherr M."/>
            <person name="Forche A."/>
            <person name="Reedy J.L."/>
            <person name="Agrafioti I."/>
            <person name="Arnaud M.B."/>
            <person name="Bates S."/>
            <person name="Brown A.J."/>
            <person name="Brunke S."/>
            <person name="Costanzo M.C."/>
            <person name="Fitzpatrick D.A."/>
            <person name="de Groot P.W."/>
            <person name="Harris D."/>
            <person name="Hoyer L.L."/>
            <person name="Hube B."/>
            <person name="Klis F.M."/>
            <person name="Kodira C."/>
            <person name="Lennard N."/>
            <person name="Logue M.E."/>
            <person name="Martin R."/>
            <person name="Neiman A.M."/>
            <person name="Nikolaou E."/>
            <person name="Quail M.A."/>
            <person name="Quinn J."/>
            <person name="Santos M.C."/>
            <person name="Schmitzberger F.F."/>
            <person name="Sherlock G."/>
            <person name="Shah P."/>
            <person name="Silverstein K.A."/>
            <person name="Skrzypek M.S."/>
            <person name="Soll D."/>
            <person name="Staggs R."/>
            <person name="Stansfield I."/>
            <person name="Stumpf M.P."/>
            <person name="Sudbery P.E."/>
            <person name="Srikantha T."/>
            <person name="Zeng Q."/>
            <person name="Berman J."/>
            <person name="Berriman M."/>
            <person name="Heitman J."/>
            <person name="Gow N.A."/>
            <person name="Lorenz M.C."/>
            <person name="Birren B.W."/>
            <person name="Kellis M."/>
            <person name="Cuomo C.A."/>
        </authorList>
    </citation>
    <scope>NUCLEOTIDE SEQUENCE [LARGE SCALE GENOMIC DNA]</scope>
    <source>
        <strain evidence="9">ATCC 6260 / CBS 566 / DSM 6381 / JCM 1539 / NBRC 10279 / NRRL Y-324</strain>
    </source>
</reference>
<protein>
    <recommendedName>
        <fullName evidence="4">Ras modification protein ERF4</fullName>
    </recommendedName>
</protein>
<evidence type="ECO:0000256" key="5">
    <source>
        <dbReference type="ARBA" id="ARBA00022824"/>
    </source>
</evidence>
<dbReference type="InParanoid" id="A5DJB8"/>
<dbReference type="GO" id="GO:0005789">
    <property type="term" value="C:endoplasmic reticulum membrane"/>
    <property type="evidence" value="ECO:0007669"/>
    <property type="project" value="UniProtKB-SubCell"/>
</dbReference>
<dbReference type="RefSeq" id="XP_001483988.2">
    <property type="nucleotide sequence ID" value="XM_001483938.1"/>
</dbReference>
<evidence type="ECO:0000256" key="3">
    <source>
        <dbReference type="ARBA" id="ARBA00011396"/>
    </source>
</evidence>
<comment type="similarity">
    <text evidence="2">Belongs to the ERF4 family.</text>
</comment>
<dbReference type="PANTHER" id="PTHR13254">
    <property type="entry name" value="GOLGI AUTOANTIGEN, GOLGIN SUBFAMILY A, 7"/>
    <property type="match status" value="1"/>
</dbReference>
<keyword evidence="5" id="KW-0256">Endoplasmic reticulum</keyword>
<evidence type="ECO:0000313" key="8">
    <source>
        <dbReference type="EMBL" id="EDK39271.2"/>
    </source>
</evidence>
<evidence type="ECO:0000313" key="9">
    <source>
        <dbReference type="Proteomes" id="UP000001997"/>
    </source>
</evidence>
<name>A5DJB8_PICGU</name>
<comment type="subunit">
    <text evidence="3">Interacts with ERF2.</text>
</comment>
<feature type="domain" description="Golgin subfamily A member 7/ERF4" evidence="7">
    <location>
        <begin position="77"/>
        <end position="227"/>
    </location>
</feature>
<dbReference type="STRING" id="294746.A5DJB8"/>
<dbReference type="InterPro" id="IPR051371">
    <property type="entry name" value="Ras_palmitoyltransferase"/>
</dbReference>
<dbReference type="OMA" id="WSEEYAN"/>
<proteinExistence type="inferred from homology"/>
<evidence type="ECO:0000256" key="6">
    <source>
        <dbReference type="ARBA" id="ARBA00023136"/>
    </source>
</evidence>